<dbReference type="Gene3D" id="3.40.190.10">
    <property type="entry name" value="Periplasmic binding protein-like II"/>
    <property type="match status" value="1"/>
</dbReference>
<dbReference type="Gene3D" id="3.90.76.10">
    <property type="entry name" value="Dipeptide-binding Protein, Domain 1"/>
    <property type="match status" value="1"/>
</dbReference>
<proteinExistence type="predicted"/>
<evidence type="ECO:0000313" key="3">
    <source>
        <dbReference type="Proteomes" id="UP000652013"/>
    </source>
</evidence>
<dbReference type="RefSeq" id="WP_203939476.1">
    <property type="nucleotide sequence ID" value="NZ_BAAAGJ010000002.1"/>
</dbReference>
<dbReference type="GO" id="GO:0015833">
    <property type="term" value="P:peptide transport"/>
    <property type="evidence" value="ECO:0007669"/>
    <property type="project" value="TreeGrafter"/>
</dbReference>
<dbReference type="EMBL" id="BOOY01000026">
    <property type="protein sequence ID" value="GIJ04252.1"/>
    <property type="molecule type" value="Genomic_DNA"/>
</dbReference>
<dbReference type="PANTHER" id="PTHR30290:SF83">
    <property type="entry name" value="ABC TRANSPORTER SUBSTRATE-BINDING PROTEIN"/>
    <property type="match status" value="1"/>
</dbReference>
<dbReference type="GO" id="GO:0042597">
    <property type="term" value="C:periplasmic space"/>
    <property type="evidence" value="ECO:0007669"/>
    <property type="project" value="UniProtKB-ARBA"/>
</dbReference>
<dbReference type="InterPro" id="IPR039424">
    <property type="entry name" value="SBP_5"/>
</dbReference>
<feature type="domain" description="Solute-binding protein family 5" evidence="1">
    <location>
        <begin position="68"/>
        <end position="437"/>
    </location>
</feature>
<dbReference type="Pfam" id="PF00496">
    <property type="entry name" value="SBP_bac_5"/>
    <property type="match status" value="1"/>
</dbReference>
<reference evidence="2" key="1">
    <citation type="submission" date="2021-01" db="EMBL/GenBank/DDBJ databases">
        <title>Whole genome shotgun sequence of Spirilliplanes yamanashiensis NBRC 15828.</title>
        <authorList>
            <person name="Komaki H."/>
            <person name="Tamura T."/>
        </authorList>
    </citation>
    <scope>NUCLEOTIDE SEQUENCE</scope>
    <source>
        <strain evidence="2">NBRC 15828</strain>
    </source>
</reference>
<sequence length="515" mass="54096">MRVVHAVVAVLALGGCALTGPGGDPADVSVAIGGPAELLPSAAGDRDSAQVLAALFTPLVRYDDQRRPVPAAASAVTSKDNRTWRITLADGYTFHDGSPVTAADYVTAWNYAAYGPNRQRNAYLLDRVQGFADMQGDAPPATTLYGLKAADERTVEVRLALPFPDFPAMLGHPAFLPLPAAAWESPGRLRPGFAGAVVGQGPYRLAGGDGDDGLRVERYDAHPAPGRVGSIEFRVYPSSGRAYRDLLDGDLDVDAALPPGELAGAAERLGDRYAVVPTSTMTFLAAPGLADPRARQAVSMALDRDALVAAHAPGSEQPARSFVPPLVPGHRADACGAPCRHDPGAARALYAAANGPAELTVAHTADGGHADWVTAACAQLTAALAVTCTPAPYDTLDALLDEVRRGAPVSLFRMSWSMDYPSMESYLTPLFTAAGSSNYGGYQSGDVDTLAQKATTARNAATATALHQQIEDVLVRDMPAIPLRWGQRAVGHSERVTGVTLDVYEVVDVTRLELR</sequence>
<comment type="caution">
    <text evidence="2">The sequence shown here is derived from an EMBL/GenBank/DDBJ whole genome shotgun (WGS) entry which is preliminary data.</text>
</comment>
<dbReference type="Gene3D" id="3.10.105.10">
    <property type="entry name" value="Dipeptide-binding Protein, Domain 3"/>
    <property type="match status" value="1"/>
</dbReference>
<dbReference type="PANTHER" id="PTHR30290">
    <property type="entry name" value="PERIPLASMIC BINDING COMPONENT OF ABC TRANSPORTER"/>
    <property type="match status" value="1"/>
</dbReference>
<dbReference type="InterPro" id="IPR000914">
    <property type="entry name" value="SBP_5_dom"/>
</dbReference>
<name>A0A8J3YAB3_9ACTN</name>
<dbReference type="Proteomes" id="UP000652013">
    <property type="component" value="Unassembled WGS sequence"/>
</dbReference>
<evidence type="ECO:0000259" key="1">
    <source>
        <dbReference type="Pfam" id="PF00496"/>
    </source>
</evidence>
<keyword evidence="3" id="KW-1185">Reference proteome</keyword>
<dbReference type="AlphaFoldDB" id="A0A8J3YAB3"/>
<dbReference type="SUPFAM" id="SSF53850">
    <property type="entry name" value="Periplasmic binding protein-like II"/>
    <property type="match status" value="1"/>
</dbReference>
<dbReference type="PROSITE" id="PS51257">
    <property type="entry name" value="PROKAR_LIPOPROTEIN"/>
    <property type="match status" value="1"/>
</dbReference>
<accession>A0A8J3YAB3</accession>
<gene>
    <name evidence="2" type="ORF">Sya03_36040</name>
</gene>
<dbReference type="CDD" id="cd00995">
    <property type="entry name" value="PBP2_NikA_DppA_OppA_like"/>
    <property type="match status" value="1"/>
</dbReference>
<dbReference type="GO" id="GO:0043190">
    <property type="term" value="C:ATP-binding cassette (ABC) transporter complex"/>
    <property type="evidence" value="ECO:0007669"/>
    <property type="project" value="InterPro"/>
</dbReference>
<dbReference type="GO" id="GO:1904680">
    <property type="term" value="F:peptide transmembrane transporter activity"/>
    <property type="evidence" value="ECO:0007669"/>
    <property type="project" value="TreeGrafter"/>
</dbReference>
<protein>
    <submittedName>
        <fullName evidence="2">Putative peptide ABC transporter DppA</fullName>
    </submittedName>
</protein>
<dbReference type="PIRSF" id="PIRSF002741">
    <property type="entry name" value="MppA"/>
    <property type="match status" value="1"/>
</dbReference>
<evidence type="ECO:0000313" key="2">
    <source>
        <dbReference type="EMBL" id="GIJ04252.1"/>
    </source>
</evidence>
<organism evidence="2 3">
    <name type="scientific">Spirilliplanes yamanashiensis</name>
    <dbReference type="NCBI Taxonomy" id="42233"/>
    <lineage>
        <taxon>Bacteria</taxon>
        <taxon>Bacillati</taxon>
        <taxon>Actinomycetota</taxon>
        <taxon>Actinomycetes</taxon>
        <taxon>Micromonosporales</taxon>
        <taxon>Micromonosporaceae</taxon>
        <taxon>Spirilliplanes</taxon>
    </lineage>
</organism>
<dbReference type="InterPro" id="IPR030678">
    <property type="entry name" value="Peptide/Ni-bd"/>
</dbReference>